<proteinExistence type="predicted"/>
<dbReference type="PROSITE" id="PS50965">
    <property type="entry name" value="NERD"/>
    <property type="match status" value="1"/>
</dbReference>
<evidence type="ECO:0000259" key="1">
    <source>
        <dbReference type="PROSITE" id="PS50965"/>
    </source>
</evidence>
<dbReference type="InterPro" id="IPR011528">
    <property type="entry name" value="NERD"/>
</dbReference>
<feature type="domain" description="NERD" evidence="1">
    <location>
        <begin position="32"/>
        <end position="144"/>
    </location>
</feature>
<organism evidence="2 3">
    <name type="scientific">Lysinibacillus odysseyi 34hs-1 = NBRC 100172</name>
    <dbReference type="NCBI Taxonomy" id="1220589"/>
    <lineage>
        <taxon>Bacteria</taxon>
        <taxon>Bacillati</taxon>
        <taxon>Bacillota</taxon>
        <taxon>Bacilli</taxon>
        <taxon>Bacillales</taxon>
        <taxon>Bacillaceae</taxon>
        <taxon>Lysinibacillus</taxon>
    </lineage>
</organism>
<evidence type="ECO:0000313" key="2">
    <source>
        <dbReference type="EMBL" id="KGR85074.1"/>
    </source>
</evidence>
<accession>A0A0A3IJZ6</accession>
<dbReference type="RefSeq" id="WP_036154670.1">
    <property type="nucleotide sequence ID" value="NZ_AVCX01000006.1"/>
</dbReference>
<name>A0A0A3IJZ6_9BACI</name>
<evidence type="ECO:0000313" key="3">
    <source>
        <dbReference type="Proteomes" id="UP000030437"/>
    </source>
</evidence>
<dbReference type="Proteomes" id="UP000030437">
    <property type="component" value="Unassembled WGS sequence"/>
</dbReference>
<sequence>MKHLQLSAVVRRLPQDHAHSSYWEDKNNRAAVGYVGEHQVIRLLGEREEESRWISGFSYSQHEIDILLVTKHCLFCIEVKNISGRLDIEQGKSQLLRTRIDGIQDSFNNPAEQVKRHVRLVKKLAGGIPVIGLVVIANPQTIIGTAPSDVPILHMSGLSSIITSLMADYHSHHLDVELVYQYFLELHKPALRKLPFSESDFLNGVLCPACFFKVPMFFQHGTFICPACKLRDKHAYEYALADYRLLIGEMITNQAFRRFCKVASRDAANRLLRNFERIGDTRGAVYKIPEQIITKHQDLLFNSRN</sequence>
<gene>
    <name evidence="2" type="ORF">CD32_11570</name>
</gene>
<dbReference type="STRING" id="1220589.CD32_11570"/>
<dbReference type="AlphaFoldDB" id="A0A0A3IJZ6"/>
<dbReference type="eggNOG" id="ENOG5031K0D">
    <property type="taxonomic scope" value="Bacteria"/>
</dbReference>
<dbReference type="EMBL" id="JPVP01000055">
    <property type="protein sequence ID" value="KGR85074.1"/>
    <property type="molecule type" value="Genomic_DNA"/>
</dbReference>
<reference evidence="2 3" key="1">
    <citation type="submission" date="2014-02" db="EMBL/GenBank/DDBJ databases">
        <title>Draft genome sequence of Lysinibacillus odysseyi NBRC 100172.</title>
        <authorList>
            <person name="Zhang F."/>
            <person name="Wang G."/>
            <person name="Zhang L."/>
        </authorList>
    </citation>
    <scope>NUCLEOTIDE SEQUENCE [LARGE SCALE GENOMIC DNA]</scope>
    <source>
        <strain evidence="2 3">NBRC 100172</strain>
    </source>
</reference>
<protein>
    <recommendedName>
        <fullName evidence="1">NERD domain-containing protein</fullName>
    </recommendedName>
</protein>
<keyword evidence="3" id="KW-1185">Reference proteome</keyword>
<comment type="caution">
    <text evidence="2">The sequence shown here is derived from an EMBL/GenBank/DDBJ whole genome shotgun (WGS) entry which is preliminary data.</text>
</comment>
<dbReference type="Pfam" id="PF08378">
    <property type="entry name" value="NERD"/>
    <property type="match status" value="1"/>
</dbReference>